<name>A0A6B0TV66_IXORI</name>
<proteinExistence type="predicted"/>
<accession>A0A6B0TV66</accession>
<reference evidence="1" key="1">
    <citation type="submission" date="2019-12" db="EMBL/GenBank/DDBJ databases">
        <title>An insight into the sialome of adult female Ixodes ricinus ticks feeding for 6 days.</title>
        <authorList>
            <person name="Perner J."/>
            <person name="Ribeiro J.M.C."/>
        </authorList>
    </citation>
    <scope>NUCLEOTIDE SEQUENCE</scope>
    <source>
        <strain evidence="1">Semi-engorged</strain>
        <tissue evidence="1">Salivary glands</tissue>
    </source>
</reference>
<dbReference type="EMBL" id="GIFC01001819">
    <property type="protein sequence ID" value="MXU83902.1"/>
    <property type="molecule type" value="Transcribed_RNA"/>
</dbReference>
<dbReference type="AlphaFoldDB" id="A0A6B0TV66"/>
<sequence>MLQTMQLFFILSLCSRRTTFLFPVAVMRMSMLRTTSLILTTRKPSMQAWSAQMGSISVTYTTAPIPLSAEQQPLPTSP</sequence>
<organism evidence="1">
    <name type="scientific">Ixodes ricinus</name>
    <name type="common">Common tick</name>
    <name type="synonym">Acarus ricinus</name>
    <dbReference type="NCBI Taxonomy" id="34613"/>
    <lineage>
        <taxon>Eukaryota</taxon>
        <taxon>Metazoa</taxon>
        <taxon>Ecdysozoa</taxon>
        <taxon>Arthropoda</taxon>
        <taxon>Chelicerata</taxon>
        <taxon>Arachnida</taxon>
        <taxon>Acari</taxon>
        <taxon>Parasitiformes</taxon>
        <taxon>Ixodida</taxon>
        <taxon>Ixodoidea</taxon>
        <taxon>Ixodidae</taxon>
        <taxon>Ixodinae</taxon>
        <taxon>Ixodes</taxon>
    </lineage>
</organism>
<protein>
    <submittedName>
        <fullName evidence="1">Uncharacterized protein</fullName>
    </submittedName>
</protein>
<evidence type="ECO:0000313" key="1">
    <source>
        <dbReference type="EMBL" id="MXU83902.1"/>
    </source>
</evidence>